<keyword evidence="2" id="KW-1185">Reference proteome</keyword>
<gene>
    <name evidence="1" type="ORF">ACU52_13080</name>
</gene>
<reference evidence="1 2" key="1">
    <citation type="submission" date="2015-06" db="EMBL/GenBank/DDBJ databases">
        <title>Prevotella sp. 109, sp. nov., a novel member of the family Prevotellaceae isolated from human faeces.</title>
        <authorList>
            <person name="Shkoporov A.N."/>
            <person name="Chaplin A.V."/>
            <person name="Kafarskaia L.I."/>
            <person name="Efimov B.A."/>
        </authorList>
    </citation>
    <scope>NUCLEOTIDE SEQUENCE [LARGE SCALE GENOMIC DNA]</scope>
    <source>
        <strain evidence="1 2">109</strain>
    </source>
</reference>
<protein>
    <submittedName>
        <fullName evidence="1">Uncharacterized protein</fullName>
    </submittedName>
</protein>
<proteinExistence type="predicted"/>
<organism evidence="1 2">
    <name type="scientific">Xylanibacter rarus</name>
    <dbReference type="NCBI Taxonomy" id="1676614"/>
    <lineage>
        <taxon>Bacteria</taxon>
        <taxon>Pseudomonadati</taxon>
        <taxon>Bacteroidota</taxon>
        <taxon>Bacteroidia</taxon>
        <taxon>Bacteroidales</taxon>
        <taxon>Prevotellaceae</taxon>
        <taxon>Xylanibacter</taxon>
    </lineage>
</organism>
<evidence type="ECO:0000313" key="1">
    <source>
        <dbReference type="EMBL" id="KOO67262.1"/>
    </source>
</evidence>
<dbReference type="EMBL" id="LFQU01000037">
    <property type="protein sequence ID" value="KOO67262.1"/>
    <property type="molecule type" value="Genomic_DNA"/>
</dbReference>
<dbReference type="Proteomes" id="UP000036951">
    <property type="component" value="Unassembled WGS sequence"/>
</dbReference>
<name>A0A8E1UQS4_9BACT</name>
<comment type="caution">
    <text evidence="1">The sequence shown here is derived from an EMBL/GenBank/DDBJ whole genome shotgun (WGS) entry which is preliminary data.</text>
</comment>
<sequence>MKFGVEIQRSLLRKQIKIINTYYSVMLDNMNSLRITKFEYFIVFLLIVMCGFTSGDIIPAKSYFLSSMCIIYLVKRKNNQEIKPLLTLIIGYWIIGIMHYIEYKYYSSKCIIDRPLLMLAGFYVIDKLNYRFKYAYMNIMTVIAGISLLFYSIMVLTGYVPSLSFLEKPYYKGVFIFNMRINEIADHRNCGPFWEPGAFAGYLLMVGLMFFNQLDILWREYKKKCVILLLALFSTLSSQGYLALGLLILLYYLRSHFNLKTILAIFGFGIIAYFSYIKFDFLREKVNDQLELAADWESNESLQSANRFSTTLLDIYYIEKSPIIGNTDNLQIRYADHPFILRTIDNKGRYGSGSGTSSAMASYGIPLFILWLYLTFKAFNRFYSRREAIFSLLFIVILGSAEAYNGYILYLSFPFLILGNKKGVNIIRHGKNKHYNCNI</sequence>
<evidence type="ECO:0000313" key="2">
    <source>
        <dbReference type="Proteomes" id="UP000036951"/>
    </source>
</evidence>
<accession>A0A8E1UQS4</accession>
<dbReference type="AlphaFoldDB" id="A0A8E1UQS4"/>